<evidence type="ECO:0000259" key="8">
    <source>
        <dbReference type="Pfam" id="PF00082"/>
    </source>
</evidence>
<dbReference type="PANTHER" id="PTHR43806:SF65">
    <property type="entry name" value="SERINE PROTEASE APRX"/>
    <property type="match status" value="1"/>
</dbReference>
<dbReference type="PROSITE" id="PS00138">
    <property type="entry name" value="SUBTILASE_SER"/>
    <property type="match status" value="1"/>
</dbReference>
<evidence type="ECO:0000256" key="7">
    <source>
        <dbReference type="RuleBase" id="RU003355"/>
    </source>
</evidence>
<dbReference type="EMBL" id="FQXO01000054">
    <property type="protein sequence ID" value="SHH72435.1"/>
    <property type="molecule type" value="Genomic_DNA"/>
</dbReference>
<dbReference type="InterPro" id="IPR023827">
    <property type="entry name" value="Peptidase_S8_Asp-AS"/>
</dbReference>
<keyword evidence="10" id="KW-1185">Reference proteome</keyword>
<name>A0A1M5VB40_9FIRM</name>
<dbReference type="Gene3D" id="3.40.50.200">
    <property type="entry name" value="Peptidase S8/S53 domain"/>
    <property type="match status" value="1"/>
</dbReference>
<evidence type="ECO:0000256" key="4">
    <source>
        <dbReference type="ARBA" id="ARBA00022825"/>
    </source>
</evidence>
<gene>
    <name evidence="9" type="ORF">SAMN02745135_01843</name>
</gene>
<dbReference type="InterPro" id="IPR050131">
    <property type="entry name" value="Peptidase_S8_subtilisin-like"/>
</dbReference>
<evidence type="ECO:0000256" key="3">
    <source>
        <dbReference type="ARBA" id="ARBA00022801"/>
    </source>
</evidence>
<dbReference type="PROSITE" id="PS00137">
    <property type="entry name" value="SUBTILASE_HIS"/>
    <property type="match status" value="1"/>
</dbReference>
<dbReference type="PROSITE" id="PS00136">
    <property type="entry name" value="SUBTILASE_ASP"/>
    <property type="match status" value="1"/>
</dbReference>
<keyword evidence="2 6" id="KW-0645">Protease</keyword>
<dbReference type="Pfam" id="PF00082">
    <property type="entry name" value="Peptidase_S8"/>
    <property type="match status" value="1"/>
</dbReference>
<protein>
    <submittedName>
        <fullName evidence="9">Serine protease AprX</fullName>
    </submittedName>
</protein>
<proteinExistence type="inferred from homology"/>
<evidence type="ECO:0000256" key="5">
    <source>
        <dbReference type="PIRSR" id="PIRSR615500-1"/>
    </source>
</evidence>
<accession>A0A1M5VB40</accession>
<reference evidence="10" key="1">
    <citation type="submission" date="2016-11" db="EMBL/GenBank/DDBJ databases">
        <authorList>
            <person name="Varghese N."/>
            <person name="Submissions S."/>
        </authorList>
    </citation>
    <scope>NUCLEOTIDE SEQUENCE [LARGE SCALE GENOMIC DNA]</scope>
    <source>
        <strain evidence="10">DSM 13643</strain>
    </source>
</reference>
<dbReference type="CDD" id="cd07487">
    <property type="entry name" value="Peptidases_S8_1"/>
    <property type="match status" value="1"/>
</dbReference>
<dbReference type="AlphaFoldDB" id="A0A1M5VB40"/>
<evidence type="ECO:0000256" key="1">
    <source>
        <dbReference type="ARBA" id="ARBA00011073"/>
    </source>
</evidence>
<feature type="active site" description="Charge relay system" evidence="5 6">
    <location>
        <position position="334"/>
    </location>
</feature>
<evidence type="ECO:0000256" key="2">
    <source>
        <dbReference type="ARBA" id="ARBA00022670"/>
    </source>
</evidence>
<evidence type="ECO:0000313" key="9">
    <source>
        <dbReference type="EMBL" id="SHH72435.1"/>
    </source>
</evidence>
<dbReference type="InterPro" id="IPR036852">
    <property type="entry name" value="Peptidase_S8/S53_dom_sf"/>
</dbReference>
<dbReference type="InterPro" id="IPR000209">
    <property type="entry name" value="Peptidase_S8/S53_dom"/>
</dbReference>
<keyword evidence="4 6" id="KW-0720">Serine protease</keyword>
<dbReference type="InterPro" id="IPR023828">
    <property type="entry name" value="Peptidase_S8_Ser-AS"/>
</dbReference>
<dbReference type="InterPro" id="IPR015500">
    <property type="entry name" value="Peptidase_S8_subtilisin-rel"/>
</dbReference>
<dbReference type="GO" id="GO:0006508">
    <property type="term" value="P:proteolysis"/>
    <property type="evidence" value="ECO:0007669"/>
    <property type="project" value="UniProtKB-KW"/>
</dbReference>
<dbReference type="PRINTS" id="PR00723">
    <property type="entry name" value="SUBTILISIN"/>
</dbReference>
<comment type="similarity">
    <text evidence="1 6 7">Belongs to the peptidase S8 family.</text>
</comment>
<dbReference type="PROSITE" id="PS51892">
    <property type="entry name" value="SUBTILASE"/>
    <property type="match status" value="1"/>
</dbReference>
<dbReference type="SUPFAM" id="SSF52743">
    <property type="entry name" value="Subtilisin-like"/>
    <property type="match status" value="1"/>
</dbReference>
<dbReference type="Proteomes" id="UP000183967">
    <property type="component" value="Unassembled WGS sequence"/>
</dbReference>
<dbReference type="Gene3D" id="3.30.70.80">
    <property type="entry name" value="Peptidase S8 propeptide/proteinase inhibitor I9"/>
    <property type="match status" value="1"/>
</dbReference>
<evidence type="ECO:0000256" key="6">
    <source>
        <dbReference type="PROSITE-ProRule" id="PRU01240"/>
    </source>
</evidence>
<dbReference type="InterPro" id="IPR022398">
    <property type="entry name" value="Peptidase_S8_His-AS"/>
</dbReference>
<dbReference type="InterPro" id="IPR037045">
    <property type="entry name" value="S8pro/Inhibitor_I9_sf"/>
</dbReference>
<feature type="active site" description="Charge relay system" evidence="5 6">
    <location>
        <position position="119"/>
    </location>
</feature>
<sequence>MRRQRKYKIDPIVSAKLNSKSKEEIPVIIRAKNGNFSRLSNIVLGMSSKVKRSLPLVGGIACSLNIETISRLARDPNIEYISFDSKVFALLDIATSSIKSKFAHELGYTGKGITVAVIDTGVAPHNDLTKPKNRIISFKDFVNNKTSPYDDNGHGTHVSGIIASNGYSSKGKYAGIAPECNILGVKALDSSGSGSTSDIVAAIEWVIKTKNVYNTKIINLSLGSPPTNPYYEDPLVKAVEEAVKSGLTVVVAAGNSGPAKETILSPGNSKKVITVGAVDDNKTPELSDDFIAPFSSRGPTKEGFKKPDVVAPGVDIMSLSNSNLSSYTSLSGTSMATPMVSGACALLYSKHGYLSPNQVKTMIMKSCVDLKDTYNNQGSGVINLEKLFKEKPMEDIPEEKPYTENLFGDNFIAIVLLFLLLSRRI</sequence>
<feature type="active site" description="Charge relay system" evidence="5 6">
    <location>
        <position position="154"/>
    </location>
</feature>
<keyword evidence="3 6" id="KW-0378">Hydrolase</keyword>
<dbReference type="GO" id="GO:0004252">
    <property type="term" value="F:serine-type endopeptidase activity"/>
    <property type="evidence" value="ECO:0007669"/>
    <property type="project" value="UniProtKB-UniRule"/>
</dbReference>
<evidence type="ECO:0000313" key="10">
    <source>
        <dbReference type="Proteomes" id="UP000183967"/>
    </source>
</evidence>
<organism evidence="9 10">
    <name type="scientific">Caloranaerobacter azorensis DSM 13643</name>
    <dbReference type="NCBI Taxonomy" id="1121264"/>
    <lineage>
        <taxon>Bacteria</taxon>
        <taxon>Bacillati</taxon>
        <taxon>Bacillota</taxon>
        <taxon>Tissierellia</taxon>
        <taxon>Tissierellales</taxon>
        <taxon>Thermohalobacteraceae</taxon>
        <taxon>Caloranaerobacter</taxon>
    </lineage>
</organism>
<dbReference type="RefSeq" id="WP_242945576.1">
    <property type="nucleotide sequence ID" value="NZ_FQXO01000054.1"/>
</dbReference>
<dbReference type="PANTHER" id="PTHR43806">
    <property type="entry name" value="PEPTIDASE S8"/>
    <property type="match status" value="1"/>
</dbReference>
<feature type="domain" description="Peptidase S8/S53" evidence="8">
    <location>
        <begin position="110"/>
        <end position="378"/>
    </location>
</feature>